<keyword evidence="7" id="KW-0378">Hydrolase</keyword>
<keyword evidence="11" id="KW-0862">Zinc</keyword>
<dbReference type="Pfam" id="PF17919">
    <property type="entry name" value="RT_RNaseH_2"/>
    <property type="match status" value="1"/>
</dbReference>
<dbReference type="FunFam" id="3.10.10.10:FF:000007">
    <property type="entry name" value="Retrovirus-related Pol polyprotein from transposon 17.6-like Protein"/>
    <property type="match status" value="1"/>
</dbReference>
<keyword evidence="1" id="KW-0645">Protease</keyword>
<evidence type="ECO:0000259" key="13">
    <source>
        <dbReference type="PROSITE" id="PS50878"/>
    </source>
</evidence>
<evidence type="ECO:0000259" key="12">
    <source>
        <dbReference type="PROSITE" id="PS50158"/>
    </source>
</evidence>
<keyword evidence="6" id="KW-0255">Endonuclease</keyword>
<dbReference type="SUPFAM" id="SSF56672">
    <property type="entry name" value="DNA/RNA polymerases"/>
    <property type="match status" value="1"/>
</dbReference>
<organism evidence="14 15">
    <name type="scientific">Nosema granulosis</name>
    <dbReference type="NCBI Taxonomy" id="83296"/>
    <lineage>
        <taxon>Eukaryota</taxon>
        <taxon>Fungi</taxon>
        <taxon>Fungi incertae sedis</taxon>
        <taxon>Microsporidia</taxon>
        <taxon>Nosematidae</taxon>
        <taxon>Nosema</taxon>
    </lineage>
</organism>
<dbReference type="InterPro" id="IPR041577">
    <property type="entry name" value="RT_RNaseH_2"/>
</dbReference>
<evidence type="ECO:0000313" key="14">
    <source>
        <dbReference type="EMBL" id="KAF9758249.1"/>
    </source>
</evidence>
<keyword evidence="4" id="KW-0540">Nuclease</keyword>
<keyword evidence="5" id="KW-0064">Aspartyl protease</keyword>
<protein>
    <submittedName>
        <fullName evidence="14">Retrovirus-related Pol polyprotein from transposon</fullName>
    </submittedName>
</protein>
<dbReference type="Gene3D" id="3.30.70.270">
    <property type="match status" value="2"/>
</dbReference>
<dbReference type="InterPro" id="IPR021109">
    <property type="entry name" value="Peptidase_aspartic_dom_sf"/>
</dbReference>
<dbReference type="FunFam" id="3.10.20.370:FF:000001">
    <property type="entry name" value="Retrovirus-related Pol polyprotein from transposon 17.6-like protein"/>
    <property type="match status" value="1"/>
</dbReference>
<dbReference type="InterPro" id="IPR000477">
    <property type="entry name" value="RT_dom"/>
</dbReference>
<dbReference type="Gene3D" id="2.40.70.10">
    <property type="entry name" value="Acid Proteases"/>
    <property type="match status" value="1"/>
</dbReference>
<dbReference type="GO" id="GO:0006508">
    <property type="term" value="P:proteolysis"/>
    <property type="evidence" value="ECO:0007669"/>
    <property type="project" value="UniProtKB-KW"/>
</dbReference>
<dbReference type="InterPro" id="IPR001878">
    <property type="entry name" value="Znf_CCHC"/>
</dbReference>
<proteinExistence type="predicted"/>
<dbReference type="OrthoDB" id="6773263at2759"/>
<keyword evidence="3" id="KW-0548">Nucleotidyltransferase</keyword>
<sequence length="773" mass="89075">MSSFNNNGFSEYNSLATVQNKRVFRNSRLDDPDAFVAYVKGWAGVNNILEEGKVFFLRDHLADEARVWAEAIPWDTTFEDLCNLFIRRFKGKMSSIQHIKTLARTTYQGGSFLAYLDQMKSLSLKAGLPEIVLITFVLNGLPDDIGGAILMNVTSELTWSYIYNACEGLDCSNRTNTLNQMNTQDKELSMEVCRIKKPVTCYYCNFKGHVSRDCRKKKFDEANSREIRKQDYEKRRIGNNNVREIIVTDNMNRKEDEEINKEFENYLDVCSIGNFEPRDLKIKVRMNKREVKALIDTGSMVNLIKRNLVSGELRETKEKLVSANGTSISVLGRKVVKFNIEEEEFEEDFIVTDEITSDMILGFTFLKKEKVKICFGPAIKIQWGRCEEKNHGLGEHRIITTCQRPVICPTYRLSNELEKEASKIIKKYIEEGIVRESTSPWRSPIVLVKKKNGEYRLCVDYRRLNEVTVRDTYPMPRVDDILDEMHGAKYFTKLDALSGYHQVKMHKDDIGKTAFACKEGLFEFTRMPFGLINAPATFQREMNRILKPFIGKFVTVYMDDIVIYSKTKDEHTRHVKEVLKVLEEVGLILNKKKCEFGKTEIKVLGHVIDADGVKIDPDRVETITKLETPKTKKELESFLGMMNYCARFIQNLSYDTAYLYGLMKKDTVLDWKDILKDKKFTEAVQKLKDKIANSRALALPNLHGKFILTTDASDLGVGAILCQIQNGKEKIISYFSKAHTKTEKNYSTTEKELLAVIKATEHFRHYLLGKNLY</sequence>
<dbReference type="PROSITE" id="PS50158">
    <property type="entry name" value="ZF_CCHC"/>
    <property type="match status" value="1"/>
</dbReference>
<evidence type="ECO:0000256" key="7">
    <source>
        <dbReference type="ARBA" id="ARBA00022801"/>
    </source>
</evidence>
<keyword evidence="11" id="KW-0863">Zinc-finger</keyword>
<name>A0A9P6GWN4_9MICR</name>
<evidence type="ECO:0000256" key="5">
    <source>
        <dbReference type="ARBA" id="ARBA00022750"/>
    </source>
</evidence>
<dbReference type="SUPFAM" id="SSF57756">
    <property type="entry name" value="Retrovirus zinc finger-like domains"/>
    <property type="match status" value="1"/>
</dbReference>
<evidence type="ECO:0000256" key="2">
    <source>
        <dbReference type="ARBA" id="ARBA00022679"/>
    </source>
</evidence>
<dbReference type="PANTHER" id="PTHR37984:SF5">
    <property type="entry name" value="PROTEIN NYNRIN-LIKE"/>
    <property type="match status" value="1"/>
</dbReference>
<feature type="domain" description="CCHC-type" evidence="12">
    <location>
        <begin position="201"/>
        <end position="216"/>
    </location>
</feature>
<reference evidence="14 15" key="1">
    <citation type="journal article" date="2020" name="Genome Biol. Evol.">
        <title>Comparative genomics of strictly vertically transmitted, feminizing microsporidia endosymbionts of amphipod crustaceans.</title>
        <authorList>
            <person name="Cormier A."/>
            <person name="Chebbi M.A."/>
            <person name="Giraud I."/>
            <person name="Wattier R."/>
            <person name="Teixeira M."/>
            <person name="Gilbert C."/>
            <person name="Rigaud T."/>
            <person name="Cordaux R."/>
        </authorList>
    </citation>
    <scope>NUCLEOTIDE SEQUENCE [LARGE SCALE GENOMIC DNA]</scope>
    <source>
        <strain evidence="14 15">Ou3-Ou53</strain>
    </source>
</reference>
<keyword evidence="2" id="KW-0808">Transferase</keyword>
<dbReference type="Pfam" id="PF13650">
    <property type="entry name" value="Asp_protease_2"/>
    <property type="match status" value="1"/>
</dbReference>
<keyword evidence="9" id="KW-0238">DNA-binding</keyword>
<dbReference type="InterPro" id="IPR043502">
    <property type="entry name" value="DNA/RNA_pol_sf"/>
</dbReference>
<dbReference type="Gene3D" id="3.10.10.10">
    <property type="entry name" value="HIV Type 1 Reverse Transcriptase, subunit A, domain 1"/>
    <property type="match status" value="1"/>
</dbReference>
<dbReference type="CDD" id="cd09274">
    <property type="entry name" value="RNase_HI_RT_Ty3"/>
    <property type="match status" value="1"/>
</dbReference>
<dbReference type="GO" id="GO:0003964">
    <property type="term" value="F:RNA-directed DNA polymerase activity"/>
    <property type="evidence" value="ECO:0007669"/>
    <property type="project" value="UniProtKB-KW"/>
</dbReference>
<dbReference type="Proteomes" id="UP000740883">
    <property type="component" value="Unassembled WGS sequence"/>
</dbReference>
<dbReference type="InterPro" id="IPR050951">
    <property type="entry name" value="Retrovirus_Pol_polyprotein"/>
</dbReference>
<dbReference type="PANTHER" id="PTHR37984">
    <property type="entry name" value="PROTEIN CBG26694"/>
    <property type="match status" value="1"/>
</dbReference>
<keyword evidence="10" id="KW-0511">Multifunctional enzyme</keyword>
<dbReference type="Gene3D" id="4.10.60.10">
    <property type="entry name" value="Zinc finger, CCHC-type"/>
    <property type="match status" value="1"/>
</dbReference>
<dbReference type="AlphaFoldDB" id="A0A9P6GWN4"/>
<keyword evidence="15" id="KW-1185">Reference proteome</keyword>
<evidence type="ECO:0000256" key="10">
    <source>
        <dbReference type="ARBA" id="ARBA00023268"/>
    </source>
</evidence>
<gene>
    <name evidence="14" type="primary">pol_63</name>
    <name evidence="14" type="ORF">NGRA_3200</name>
</gene>
<evidence type="ECO:0000256" key="9">
    <source>
        <dbReference type="ARBA" id="ARBA00023125"/>
    </source>
</evidence>
<evidence type="ECO:0000313" key="15">
    <source>
        <dbReference type="Proteomes" id="UP000740883"/>
    </source>
</evidence>
<dbReference type="GO" id="GO:0003677">
    <property type="term" value="F:DNA binding"/>
    <property type="evidence" value="ECO:0007669"/>
    <property type="project" value="UniProtKB-KW"/>
</dbReference>
<evidence type="ECO:0000256" key="4">
    <source>
        <dbReference type="ARBA" id="ARBA00022722"/>
    </source>
</evidence>
<evidence type="ECO:0000256" key="1">
    <source>
        <dbReference type="ARBA" id="ARBA00022670"/>
    </source>
</evidence>
<dbReference type="InterPro" id="IPR043128">
    <property type="entry name" value="Rev_trsase/Diguanyl_cyclase"/>
</dbReference>
<comment type="caution">
    <text evidence="14">The sequence shown here is derived from an EMBL/GenBank/DDBJ whole genome shotgun (WGS) entry which is preliminary data.</text>
</comment>
<keyword evidence="8" id="KW-0695">RNA-directed DNA polymerase</keyword>
<evidence type="ECO:0000256" key="8">
    <source>
        <dbReference type="ARBA" id="ARBA00022918"/>
    </source>
</evidence>
<keyword evidence="11" id="KW-0479">Metal-binding</keyword>
<feature type="domain" description="Reverse transcriptase" evidence="13">
    <location>
        <begin position="429"/>
        <end position="608"/>
    </location>
</feature>
<evidence type="ECO:0000256" key="11">
    <source>
        <dbReference type="PROSITE-ProRule" id="PRU00047"/>
    </source>
</evidence>
<evidence type="ECO:0000256" key="6">
    <source>
        <dbReference type="ARBA" id="ARBA00022759"/>
    </source>
</evidence>
<evidence type="ECO:0000256" key="3">
    <source>
        <dbReference type="ARBA" id="ARBA00022695"/>
    </source>
</evidence>
<dbReference type="Gene3D" id="3.10.20.370">
    <property type="match status" value="1"/>
</dbReference>
<dbReference type="PROSITE" id="PS50878">
    <property type="entry name" value="RT_POL"/>
    <property type="match status" value="1"/>
</dbReference>
<dbReference type="GO" id="GO:0004190">
    <property type="term" value="F:aspartic-type endopeptidase activity"/>
    <property type="evidence" value="ECO:0007669"/>
    <property type="project" value="UniProtKB-KW"/>
</dbReference>
<dbReference type="GO" id="GO:0008270">
    <property type="term" value="F:zinc ion binding"/>
    <property type="evidence" value="ECO:0007669"/>
    <property type="project" value="UniProtKB-KW"/>
</dbReference>
<accession>A0A9P6GWN4</accession>
<dbReference type="CDD" id="cd00303">
    <property type="entry name" value="retropepsin_like"/>
    <property type="match status" value="1"/>
</dbReference>
<dbReference type="GO" id="GO:0004519">
    <property type="term" value="F:endonuclease activity"/>
    <property type="evidence" value="ECO:0007669"/>
    <property type="project" value="UniProtKB-KW"/>
</dbReference>
<dbReference type="Pfam" id="PF00078">
    <property type="entry name" value="RVT_1"/>
    <property type="match status" value="1"/>
</dbReference>
<dbReference type="InterPro" id="IPR036875">
    <property type="entry name" value="Znf_CCHC_sf"/>
</dbReference>
<dbReference type="EMBL" id="SBJO01000658">
    <property type="protein sequence ID" value="KAF9758249.1"/>
    <property type="molecule type" value="Genomic_DNA"/>
</dbReference>
<dbReference type="SMART" id="SM00343">
    <property type="entry name" value="ZnF_C2HC"/>
    <property type="match status" value="1"/>
</dbReference>
<dbReference type="SUPFAM" id="SSF50630">
    <property type="entry name" value="Acid proteases"/>
    <property type="match status" value="1"/>
</dbReference>
<dbReference type="CDD" id="cd01647">
    <property type="entry name" value="RT_LTR"/>
    <property type="match status" value="1"/>
</dbReference>